<feature type="domain" description="Myb-like" evidence="7">
    <location>
        <begin position="309"/>
        <end position="377"/>
    </location>
</feature>
<accession>B9WA40</accession>
<dbReference type="InterPro" id="IPR001005">
    <property type="entry name" value="SANT/Myb"/>
</dbReference>
<feature type="compositionally biased region" description="Acidic residues" evidence="6">
    <location>
        <begin position="533"/>
        <end position="544"/>
    </location>
</feature>
<dbReference type="PROSITE" id="PS51293">
    <property type="entry name" value="SANT"/>
    <property type="match status" value="1"/>
</dbReference>
<evidence type="ECO:0000313" key="12">
    <source>
        <dbReference type="Proteomes" id="UP000002605"/>
    </source>
</evidence>
<dbReference type="RefSeq" id="XP_002417960.1">
    <property type="nucleotide sequence ID" value="XM_002417915.1"/>
</dbReference>
<dbReference type="Gene3D" id="1.10.10.60">
    <property type="entry name" value="Homeodomain-like"/>
    <property type="match status" value="1"/>
</dbReference>
<proteinExistence type="predicted"/>
<dbReference type="AlphaFoldDB" id="B9WA40"/>
<dbReference type="Proteomes" id="UP000002605">
    <property type="component" value="Chromosome 1"/>
</dbReference>
<feature type="region of interest" description="Disordered" evidence="6">
    <location>
        <begin position="1"/>
        <end position="38"/>
    </location>
</feature>
<dbReference type="GeneID" id="8045511"/>
<evidence type="ECO:0000256" key="4">
    <source>
        <dbReference type="ARBA" id="ARBA00023242"/>
    </source>
</evidence>
<dbReference type="SMART" id="SM00717">
    <property type="entry name" value="SANT"/>
    <property type="match status" value="1"/>
</dbReference>
<evidence type="ECO:0000259" key="7">
    <source>
        <dbReference type="PROSITE" id="PS50090"/>
    </source>
</evidence>
<organism evidence="11 12">
    <name type="scientific">Candida dubliniensis (strain CD36 / ATCC MYA-646 / CBS 7987 / NCPF 3949 / NRRL Y-17841)</name>
    <name type="common">Yeast</name>
    <dbReference type="NCBI Taxonomy" id="573826"/>
    <lineage>
        <taxon>Eukaryota</taxon>
        <taxon>Fungi</taxon>
        <taxon>Dikarya</taxon>
        <taxon>Ascomycota</taxon>
        <taxon>Saccharomycotina</taxon>
        <taxon>Pichiomycetes</taxon>
        <taxon>Debaryomycetaceae</taxon>
        <taxon>Candida/Lodderomyces clade</taxon>
        <taxon>Candida</taxon>
    </lineage>
</organism>
<gene>
    <name evidence="10" type="ordered locus">Cd36_13210</name>
    <name evidence="11" type="ORF">CD36_13210</name>
</gene>
<feature type="domain" description="SWIRM" evidence="8">
    <location>
        <begin position="67"/>
        <end position="165"/>
    </location>
</feature>
<dbReference type="InterPro" id="IPR007526">
    <property type="entry name" value="SWIRM"/>
</dbReference>
<dbReference type="Pfam" id="PF16495">
    <property type="entry name" value="SWIRM-assoc_1"/>
    <property type="match status" value="1"/>
</dbReference>
<keyword evidence="2" id="KW-0238">DNA-binding</keyword>
<evidence type="ECO:0000256" key="6">
    <source>
        <dbReference type="SAM" id="MobiDB-lite"/>
    </source>
</evidence>
<dbReference type="KEGG" id="cdu:CD36_13210"/>
<dbReference type="SUPFAM" id="SSF46689">
    <property type="entry name" value="Homeodomain-like"/>
    <property type="match status" value="2"/>
</dbReference>
<feature type="region of interest" description="Disordered" evidence="6">
    <location>
        <begin position="519"/>
        <end position="564"/>
    </location>
</feature>
<evidence type="ECO:0000313" key="11">
    <source>
        <dbReference type="EMBL" id="CAX45678.1"/>
    </source>
</evidence>
<dbReference type="InterPro" id="IPR036388">
    <property type="entry name" value="WH-like_DNA-bd_sf"/>
</dbReference>
<evidence type="ECO:0000256" key="2">
    <source>
        <dbReference type="ARBA" id="ARBA00023125"/>
    </source>
</evidence>
<keyword evidence="1" id="KW-0805">Transcription regulation</keyword>
<evidence type="ECO:0000256" key="5">
    <source>
        <dbReference type="SAM" id="Coils"/>
    </source>
</evidence>
<evidence type="ECO:0000313" key="10">
    <source>
        <dbReference type="CGD" id="CAL0000163678"/>
    </source>
</evidence>
<dbReference type="eggNOG" id="KOG1279">
    <property type="taxonomic scope" value="Eukaryota"/>
</dbReference>
<feature type="coiled-coil region" evidence="5">
    <location>
        <begin position="422"/>
        <end position="478"/>
    </location>
</feature>
<reference evidence="11 12" key="1">
    <citation type="journal article" date="2009" name="Genome Res.">
        <title>Comparative genomics of the fungal pathogens Candida dubliniensis and Candida albicans.</title>
        <authorList>
            <person name="Jackson A.P."/>
            <person name="Gamble J.A."/>
            <person name="Yeomans T."/>
            <person name="Moran G.P."/>
            <person name="Saunders D."/>
            <person name="Harris D."/>
            <person name="Aslett M."/>
            <person name="Barrell J.F."/>
            <person name="Butler G."/>
            <person name="Citiulo F."/>
            <person name="Coleman D.C."/>
            <person name="de Groot P.W.J."/>
            <person name="Goodwin T.J."/>
            <person name="Quail M.A."/>
            <person name="McQuillan J."/>
            <person name="Munro C.A."/>
            <person name="Pain A."/>
            <person name="Poulter R.T."/>
            <person name="Rajandream M.A."/>
            <person name="Renauld H."/>
            <person name="Spiering M.J."/>
            <person name="Tivey A."/>
            <person name="Gow N.A.R."/>
            <person name="Barrell B."/>
            <person name="Sullivan D.J."/>
            <person name="Berriman M."/>
        </authorList>
    </citation>
    <scope>NUCLEOTIDE SEQUENCE [LARGE SCALE GENOMIC DNA]</scope>
    <source>
        <strain evidence="12">CD36 / ATCC MYA-646 / CBS 7987 / NCPF 3949 / NRRL Y-17841</strain>
    </source>
</reference>
<keyword evidence="12" id="KW-1185">Reference proteome</keyword>
<dbReference type="PANTHER" id="PTHR12802">
    <property type="entry name" value="SWI/SNF COMPLEX-RELATED"/>
    <property type="match status" value="1"/>
</dbReference>
<keyword evidence="3" id="KW-0804">Transcription</keyword>
<dbReference type="GO" id="GO:0042393">
    <property type="term" value="F:histone binding"/>
    <property type="evidence" value="ECO:0007669"/>
    <property type="project" value="TreeGrafter"/>
</dbReference>
<dbReference type="InterPro" id="IPR032451">
    <property type="entry name" value="SMARCC_C"/>
</dbReference>
<dbReference type="FunFam" id="1.10.10.10:FF:000020">
    <property type="entry name" value="SWI/SNF complex subunit SMARCC2 isoform c"/>
    <property type="match status" value="1"/>
</dbReference>
<protein>
    <submittedName>
        <fullName evidence="11">SWI3-homologue, chromatin structure remodeling complex subunit, putative</fullName>
    </submittedName>
</protein>
<dbReference type="Pfam" id="PF04433">
    <property type="entry name" value="SWIRM"/>
    <property type="match status" value="1"/>
</dbReference>
<dbReference type="GO" id="GO:0003677">
    <property type="term" value="F:DNA binding"/>
    <property type="evidence" value="ECO:0007669"/>
    <property type="project" value="UniProtKB-KW"/>
</dbReference>
<dbReference type="VEuPathDB" id="FungiDB:CD36_13210"/>
<dbReference type="HOGENOM" id="CLU_004447_3_2_1"/>
<dbReference type="GO" id="GO:0045893">
    <property type="term" value="P:positive regulation of DNA-templated transcription"/>
    <property type="evidence" value="ECO:0007669"/>
    <property type="project" value="TreeGrafter"/>
</dbReference>
<dbReference type="Gene3D" id="1.10.10.10">
    <property type="entry name" value="Winged helix-like DNA-binding domain superfamily/Winged helix DNA-binding domain"/>
    <property type="match status" value="1"/>
</dbReference>
<keyword evidence="5" id="KW-0175">Coiled coil</keyword>
<dbReference type="InterPro" id="IPR009057">
    <property type="entry name" value="Homeodomain-like_sf"/>
</dbReference>
<dbReference type="CDD" id="cd02336">
    <property type="entry name" value="ZZ_RSC8"/>
    <property type="match status" value="1"/>
</dbReference>
<keyword evidence="4" id="KW-0539">Nucleus</keyword>
<dbReference type="CGD" id="CAL0000163678">
    <property type="gene designation" value="Cd36_13210"/>
</dbReference>
<dbReference type="Pfam" id="PF00249">
    <property type="entry name" value="Myb_DNA-binding"/>
    <property type="match status" value="1"/>
</dbReference>
<feature type="domain" description="SANT" evidence="9">
    <location>
        <begin position="312"/>
        <end position="381"/>
    </location>
</feature>
<sequence length="564" mass="64454">MSVEPETPKVEVPKSEESVSGPINEETPAPATDDQNNQTSQVIDVEKLQHEFQESAKRYLVEQTSQVIIPSFAKWFDLNKIHDIEKKSLPDFFVEDGSGYKSSQDYKYIRDFIVNTFRLNPKEYLTITAVRRNLSGDVTNIIRIHQFLEQWGLINYQIDPKTKSSVLGPQYTGHFQITLDAPQGLVPFVPENAELTKTTKPNATTADVSNNEDIPAEKENELPLNLEIRRNVYATGEKKTNYKTNNIVHYSCSICGKDTTEVRYHNLKIKSYMYNPTSTINNASVLCEICYEQGLFPSSFHSSDFIQLKKTEEGEKWSEQEILLLLEGIEMFGTYEPPSSTGPVNVNANLNNQWDKISEHVATKTREQCIIKFIQLPIEDKFLTKLIKEEEEDTSKNVVSQTLVQDIVAKLISTANGRELISQNAEENLKQAQIEQTNLVNQVIELTLEKFNLKLKKVDELQASLLKFENQLNLERKQILFERWVQFEKISKLKESNPELSTVLDDLLKPVKISEIHKSVKQSTQTENGDDKMDVDENSNENDDSTSKLPVSINEPKAYQFWSG</sequence>
<dbReference type="InterPro" id="IPR017884">
    <property type="entry name" value="SANT_dom"/>
</dbReference>
<dbReference type="PROSITE" id="PS50934">
    <property type="entry name" value="SWIRM"/>
    <property type="match status" value="1"/>
</dbReference>
<dbReference type="GO" id="GO:0016514">
    <property type="term" value="C:SWI/SNF complex"/>
    <property type="evidence" value="ECO:0007669"/>
    <property type="project" value="TreeGrafter"/>
</dbReference>
<evidence type="ECO:0000259" key="8">
    <source>
        <dbReference type="PROSITE" id="PS50934"/>
    </source>
</evidence>
<dbReference type="OrthoDB" id="118550at2759"/>
<evidence type="ECO:0000256" key="3">
    <source>
        <dbReference type="ARBA" id="ARBA00023163"/>
    </source>
</evidence>
<dbReference type="EMBL" id="FM992688">
    <property type="protein sequence ID" value="CAX45678.1"/>
    <property type="molecule type" value="Genomic_DNA"/>
</dbReference>
<evidence type="ECO:0000256" key="1">
    <source>
        <dbReference type="ARBA" id="ARBA00023015"/>
    </source>
</evidence>
<dbReference type="CDD" id="cd00167">
    <property type="entry name" value="SANT"/>
    <property type="match status" value="1"/>
</dbReference>
<dbReference type="InterPro" id="IPR041984">
    <property type="entry name" value="Rsc8/Ssr1/Ssr2_ZZ"/>
</dbReference>
<feature type="compositionally biased region" description="Basic and acidic residues" evidence="6">
    <location>
        <begin position="1"/>
        <end position="17"/>
    </location>
</feature>
<evidence type="ECO:0000259" key="9">
    <source>
        <dbReference type="PROSITE" id="PS51293"/>
    </source>
</evidence>
<dbReference type="PANTHER" id="PTHR12802:SF150">
    <property type="entry name" value="CHROMATIN STRUCTURE-REMODELING COMPLEX PROTEIN RSC8"/>
    <property type="match status" value="1"/>
</dbReference>
<dbReference type="PROSITE" id="PS50090">
    <property type="entry name" value="MYB_LIKE"/>
    <property type="match status" value="1"/>
</dbReference>
<name>B9WA40_CANDC</name>